<gene>
    <name evidence="1" type="ORF">F2Y44_23800</name>
</gene>
<reference evidence="1" key="1">
    <citation type="journal article" date="2019" name="Nat. Med.">
        <title>A library of human gut bacterial isolates paired with longitudinal multiomics data enables mechanistic microbiome research.</title>
        <authorList>
            <person name="Poyet M."/>
            <person name="Groussin M."/>
            <person name="Gibbons S.M."/>
            <person name="Avila-Pacheco J."/>
            <person name="Jiang X."/>
            <person name="Kearney S.M."/>
            <person name="Perrotta A.R."/>
            <person name="Berdy B."/>
            <person name="Zhao S."/>
            <person name="Lieberman T.D."/>
            <person name="Swanson P.K."/>
            <person name="Smith M."/>
            <person name="Roesemann S."/>
            <person name="Alexander J.E."/>
            <person name="Rich S.A."/>
            <person name="Livny J."/>
            <person name="Vlamakis H."/>
            <person name="Clish C."/>
            <person name="Bullock K."/>
            <person name="Deik A."/>
            <person name="Scott J."/>
            <person name="Pierce K.A."/>
            <person name="Xavier R.J."/>
            <person name="Alm E.J."/>
        </authorList>
    </citation>
    <scope>NUCLEOTIDE SEQUENCE [LARGE SCALE GENOMIC DNA]</scope>
    <source>
        <strain evidence="1">BIOML-A8</strain>
    </source>
</reference>
<dbReference type="Pfam" id="PF10962">
    <property type="entry name" value="DUF2764"/>
    <property type="match status" value="1"/>
</dbReference>
<accession>A0A642PJX7</accession>
<name>A0A642PJX7_9BACT</name>
<comment type="caution">
    <text evidence="1">The sequence shown here is derived from an EMBL/GenBank/DDBJ whole genome shotgun (WGS) entry which is preliminary data.</text>
</comment>
<evidence type="ECO:0000313" key="1">
    <source>
        <dbReference type="EMBL" id="KAA5377718.1"/>
    </source>
</evidence>
<dbReference type="RefSeq" id="WP_149943207.1">
    <property type="nucleotide sequence ID" value="NZ_VVZE01000185.1"/>
</dbReference>
<protein>
    <submittedName>
        <fullName evidence="1">DUF2764 family protein</fullName>
    </submittedName>
</protein>
<proteinExistence type="predicted"/>
<dbReference type="EMBL" id="VVZE01000185">
    <property type="protein sequence ID" value="KAA5377718.1"/>
    <property type="molecule type" value="Genomic_DNA"/>
</dbReference>
<feature type="non-terminal residue" evidence="1">
    <location>
        <position position="1"/>
    </location>
</feature>
<dbReference type="AlphaFoldDB" id="A0A642PJX7"/>
<organism evidence="1">
    <name type="scientific">Phocaeicola dorei</name>
    <dbReference type="NCBI Taxonomy" id="357276"/>
    <lineage>
        <taxon>Bacteria</taxon>
        <taxon>Pseudomonadati</taxon>
        <taxon>Bacteroidota</taxon>
        <taxon>Bacteroidia</taxon>
        <taxon>Bacteroidales</taxon>
        <taxon>Bacteroidaceae</taxon>
        <taxon>Phocaeicola</taxon>
    </lineage>
</organism>
<dbReference type="InterPro" id="IPR024492">
    <property type="entry name" value="DUF2764"/>
</dbReference>
<sequence length="180" mass="21147">LSTFISEYFSLPAEDGFLYEDRLAALYYAYAMECRNQFVSSWFGFNLTLNNILVALTARKFKLDIAPLIVGDTEVCEALRTSNARDFGLGTEVDYLEQLVKISETEELVDREKKLDQLRWDWMEEATFFDYFTVERLFVFLLQLEMIERWISLDKEKGNQLFRSIIAALKDEVQIPAEFR</sequence>